<dbReference type="SUPFAM" id="SSF47459">
    <property type="entry name" value="HLH, helix-loop-helix DNA-binding domain"/>
    <property type="match status" value="1"/>
</dbReference>
<evidence type="ECO:0000313" key="6">
    <source>
        <dbReference type="Proteomes" id="UP000631114"/>
    </source>
</evidence>
<keyword evidence="2" id="KW-0804">Transcription</keyword>
<dbReference type="AlphaFoldDB" id="A0A835IQA7"/>
<dbReference type="Pfam" id="PF23173">
    <property type="entry name" value="bHLH_SAC51"/>
    <property type="match status" value="1"/>
</dbReference>
<evidence type="ECO:0000256" key="3">
    <source>
        <dbReference type="SAM" id="MobiDB-lite"/>
    </source>
</evidence>
<comment type="caution">
    <text evidence="5">The sequence shown here is derived from an EMBL/GenBank/DDBJ whole genome shotgun (WGS) entry which is preliminary data.</text>
</comment>
<feature type="region of interest" description="Disordered" evidence="3">
    <location>
        <begin position="226"/>
        <end position="271"/>
    </location>
</feature>
<feature type="compositionally biased region" description="Acidic residues" evidence="3">
    <location>
        <begin position="226"/>
        <end position="240"/>
    </location>
</feature>
<organism evidence="5 6">
    <name type="scientific">Coptis chinensis</name>
    <dbReference type="NCBI Taxonomy" id="261450"/>
    <lineage>
        <taxon>Eukaryota</taxon>
        <taxon>Viridiplantae</taxon>
        <taxon>Streptophyta</taxon>
        <taxon>Embryophyta</taxon>
        <taxon>Tracheophyta</taxon>
        <taxon>Spermatophyta</taxon>
        <taxon>Magnoliopsida</taxon>
        <taxon>Ranunculales</taxon>
        <taxon>Ranunculaceae</taxon>
        <taxon>Coptidoideae</taxon>
        <taxon>Coptis</taxon>
    </lineage>
</organism>
<dbReference type="PANTHER" id="PTHR36066">
    <property type="entry name" value="TRANSCRIPTION FACTOR BHLH145"/>
    <property type="match status" value="1"/>
</dbReference>
<keyword evidence="6" id="KW-1185">Reference proteome</keyword>
<feature type="domain" description="BHLH" evidence="4">
    <location>
        <begin position="317"/>
        <end position="366"/>
    </location>
</feature>
<dbReference type="OrthoDB" id="777433at2759"/>
<protein>
    <recommendedName>
        <fullName evidence="4">BHLH domain-containing protein</fullName>
    </recommendedName>
</protein>
<gene>
    <name evidence="5" type="ORF">IFM89_014248</name>
</gene>
<dbReference type="InterPro" id="IPR036638">
    <property type="entry name" value="HLH_DNA-bd_sf"/>
</dbReference>
<feature type="region of interest" description="Disordered" evidence="3">
    <location>
        <begin position="286"/>
        <end position="308"/>
    </location>
</feature>
<proteinExistence type="predicted"/>
<feature type="compositionally biased region" description="Polar residues" evidence="3">
    <location>
        <begin position="286"/>
        <end position="299"/>
    </location>
</feature>
<evidence type="ECO:0000256" key="1">
    <source>
        <dbReference type="ARBA" id="ARBA00023015"/>
    </source>
</evidence>
<accession>A0A835IQA7</accession>
<name>A0A835IQA7_9MAGN</name>
<evidence type="ECO:0000313" key="5">
    <source>
        <dbReference type="EMBL" id="KAF9620727.1"/>
    </source>
</evidence>
<dbReference type="CDD" id="cd18917">
    <property type="entry name" value="bHLH_AtSAC51_like"/>
    <property type="match status" value="1"/>
</dbReference>
<dbReference type="Proteomes" id="UP000631114">
    <property type="component" value="Unassembled WGS sequence"/>
</dbReference>
<dbReference type="InterPro" id="IPR037546">
    <property type="entry name" value="SAC51-like"/>
</dbReference>
<dbReference type="EMBL" id="JADFTS010000002">
    <property type="protein sequence ID" value="KAF9620727.1"/>
    <property type="molecule type" value="Genomic_DNA"/>
</dbReference>
<sequence>MLSAITGLPGYYCGWMGKDTGSWHHQQCPPHQAPNLKCKSFAPDSGWPNAFPACARPCTGLVSANETIPGCVSSNPPHFKAGLANVPRGWFYGLPCYRQALTPIHVHSPKDPDTNADGYKRNATLNAVSRPVEKKYIVFDHSGNQTRLIFSPATGYPIQCPRFGNPSEVDNGGLGIEWKTKTRHFYKDCQIFFDGLVEKPEDQETGEESEMHEDTEELNALLYSDEDSSDDHECSCEEEISTGHSPSKMTGHMKQEVASAEEVASSGGGNCKRKRLLDDVYSASSLMDTASSGKPNGSSEYEDDAESCCGESKIHGEEFSSLPTNKRLKREKIRETVNILQNIIPGGKDMDAILVLDEAIQYLRSLKLKAKSLGESL</sequence>
<dbReference type="GO" id="GO:0046983">
    <property type="term" value="F:protein dimerization activity"/>
    <property type="evidence" value="ECO:0007669"/>
    <property type="project" value="InterPro"/>
</dbReference>
<dbReference type="PROSITE" id="PS50888">
    <property type="entry name" value="BHLH"/>
    <property type="match status" value="1"/>
</dbReference>
<evidence type="ECO:0000256" key="2">
    <source>
        <dbReference type="ARBA" id="ARBA00023163"/>
    </source>
</evidence>
<reference evidence="5 6" key="1">
    <citation type="submission" date="2020-10" db="EMBL/GenBank/DDBJ databases">
        <title>The Coptis chinensis genome and diversification of protoberbering-type alkaloids.</title>
        <authorList>
            <person name="Wang B."/>
            <person name="Shu S."/>
            <person name="Song C."/>
            <person name="Liu Y."/>
        </authorList>
    </citation>
    <scope>NUCLEOTIDE SEQUENCE [LARGE SCALE GENOMIC DNA]</scope>
    <source>
        <strain evidence="5">HL-2020</strain>
        <tissue evidence="5">Leaf</tissue>
    </source>
</reference>
<dbReference type="InterPro" id="IPR011598">
    <property type="entry name" value="bHLH_dom"/>
</dbReference>
<dbReference type="PANTHER" id="PTHR36066:SF2">
    <property type="entry name" value="TRANSCRIPTION FACTOR BHLH145"/>
    <property type="match status" value="1"/>
</dbReference>
<dbReference type="Gene3D" id="4.10.280.10">
    <property type="entry name" value="Helix-loop-helix DNA-binding domain"/>
    <property type="match status" value="1"/>
</dbReference>
<evidence type="ECO:0000259" key="4">
    <source>
        <dbReference type="PROSITE" id="PS50888"/>
    </source>
</evidence>
<keyword evidence="1" id="KW-0805">Transcription regulation</keyword>